<dbReference type="PANTHER" id="PTHR30419:SF29">
    <property type="entry name" value="LYSR-FAMILY TRANSCRIPTIONAL REGULATOR"/>
    <property type="match status" value="1"/>
</dbReference>
<dbReference type="Gene3D" id="3.40.190.10">
    <property type="entry name" value="Periplasmic binding protein-like II"/>
    <property type="match status" value="2"/>
</dbReference>
<protein>
    <submittedName>
        <fullName evidence="6">LysR family transcriptional regulator</fullName>
    </submittedName>
</protein>
<proteinExistence type="inferred from homology"/>
<dbReference type="AlphaFoldDB" id="A0A5J5INW9"/>
<dbReference type="SUPFAM" id="SSF53850">
    <property type="entry name" value="Periplasmic binding protein-like II"/>
    <property type="match status" value="1"/>
</dbReference>
<dbReference type="Pfam" id="PF00126">
    <property type="entry name" value="HTH_1"/>
    <property type="match status" value="1"/>
</dbReference>
<keyword evidence="2" id="KW-0805">Transcription regulation</keyword>
<feature type="domain" description="HTH lysR-type" evidence="5">
    <location>
        <begin position="1"/>
        <end position="58"/>
    </location>
</feature>
<evidence type="ECO:0000313" key="7">
    <source>
        <dbReference type="Proteomes" id="UP000326903"/>
    </source>
</evidence>
<dbReference type="PANTHER" id="PTHR30419">
    <property type="entry name" value="HTH-TYPE TRANSCRIPTIONAL REGULATOR YBHD"/>
    <property type="match status" value="1"/>
</dbReference>
<dbReference type="GO" id="GO:0003700">
    <property type="term" value="F:DNA-binding transcription factor activity"/>
    <property type="evidence" value="ECO:0007669"/>
    <property type="project" value="InterPro"/>
</dbReference>
<dbReference type="Pfam" id="PF03466">
    <property type="entry name" value="LysR_substrate"/>
    <property type="match status" value="1"/>
</dbReference>
<sequence>MNIQHLKYILEVDTQRHFAKAAQKCFVTQPTLSMMIQKLEEELGVKIFDRSKQPVVPTEAGEAIIKQAKIILQEADKMRLIVDELKGEIKGELKLAIIPTVAPYLLPLFLNSFLKKYPLLKIKIAEFTTEQIIEKLKNHQLDAGILATPLNNDALKEQPLYYEQFVVYASRNETLMKKKFLIPNDIDINHLWLLEEGHCLRSQILNLCELRKKGLGVSNLEYEAGSIETLKKMVDMNNGITILPGLALNELSKKDKKFVRHFKPPVPVREISIVTYRHFIKQRVIDILREEICNSVQKEMLSAKRKQVTQIEK</sequence>
<keyword evidence="3" id="KW-0238">DNA-binding</keyword>
<reference evidence="6 7" key="1">
    <citation type="submission" date="2019-09" db="EMBL/GenBank/DDBJ databases">
        <title>Draft genome sequence of Ginsengibacter sp. BR5-29.</title>
        <authorList>
            <person name="Im W.-T."/>
        </authorList>
    </citation>
    <scope>NUCLEOTIDE SEQUENCE [LARGE SCALE GENOMIC DNA]</scope>
    <source>
        <strain evidence="6 7">BR5-29</strain>
    </source>
</reference>
<dbReference type="InterPro" id="IPR005119">
    <property type="entry name" value="LysR_subst-bd"/>
</dbReference>
<dbReference type="PRINTS" id="PR00039">
    <property type="entry name" value="HTHLYSR"/>
</dbReference>
<accession>A0A5J5INW9</accession>
<dbReference type="GO" id="GO:0003677">
    <property type="term" value="F:DNA binding"/>
    <property type="evidence" value="ECO:0007669"/>
    <property type="project" value="UniProtKB-KW"/>
</dbReference>
<evidence type="ECO:0000256" key="3">
    <source>
        <dbReference type="ARBA" id="ARBA00023125"/>
    </source>
</evidence>
<evidence type="ECO:0000256" key="1">
    <source>
        <dbReference type="ARBA" id="ARBA00009437"/>
    </source>
</evidence>
<name>A0A5J5INW9_9BACT</name>
<dbReference type="PROSITE" id="PS50931">
    <property type="entry name" value="HTH_LYSR"/>
    <property type="match status" value="1"/>
</dbReference>
<keyword evidence="4" id="KW-0804">Transcription</keyword>
<dbReference type="RefSeq" id="WP_150413764.1">
    <property type="nucleotide sequence ID" value="NZ_VYQF01000001.1"/>
</dbReference>
<dbReference type="Proteomes" id="UP000326903">
    <property type="component" value="Unassembled WGS sequence"/>
</dbReference>
<dbReference type="InterPro" id="IPR036390">
    <property type="entry name" value="WH_DNA-bd_sf"/>
</dbReference>
<comment type="similarity">
    <text evidence="1">Belongs to the LysR transcriptional regulatory family.</text>
</comment>
<gene>
    <name evidence="6" type="ORF">FW778_06380</name>
</gene>
<evidence type="ECO:0000256" key="4">
    <source>
        <dbReference type="ARBA" id="ARBA00023163"/>
    </source>
</evidence>
<dbReference type="InterPro" id="IPR036388">
    <property type="entry name" value="WH-like_DNA-bd_sf"/>
</dbReference>
<evidence type="ECO:0000256" key="2">
    <source>
        <dbReference type="ARBA" id="ARBA00023015"/>
    </source>
</evidence>
<dbReference type="InterPro" id="IPR050950">
    <property type="entry name" value="HTH-type_LysR_regulators"/>
</dbReference>
<comment type="caution">
    <text evidence="6">The sequence shown here is derived from an EMBL/GenBank/DDBJ whole genome shotgun (WGS) entry which is preliminary data.</text>
</comment>
<dbReference type="GO" id="GO:0005829">
    <property type="term" value="C:cytosol"/>
    <property type="evidence" value="ECO:0007669"/>
    <property type="project" value="TreeGrafter"/>
</dbReference>
<dbReference type="InterPro" id="IPR000847">
    <property type="entry name" value="LysR_HTH_N"/>
</dbReference>
<dbReference type="FunFam" id="1.10.10.10:FF:000001">
    <property type="entry name" value="LysR family transcriptional regulator"/>
    <property type="match status" value="1"/>
</dbReference>
<dbReference type="CDD" id="cd08411">
    <property type="entry name" value="PBP2_OxyR"/>
    <property type="match status" value="1"/>
</dbReference>
<dbReference type="Gene3D" id="1.10.10.10">
    <property type="entry name" value="Winged helix-like DNA-binding domain superfamily/Winged helix DNA-binding domain"/>
    <property type="match status" value="1"/>
</dbReference>
<organism evidence="6 7">
    <name type="scientific">Ginsengibacter hankyongi</name>
    <dbReference type="NCBI Taxonomy" id="2607284"/>
    <lineage>
        <taxon>Bacteria</taxon>
        <taxon>Pseudomonadati</taxon>
        <taxon>Bacteroidota</taxon>
        <taxon>Chitinophagia</taxon>
        <taxon>Chitinophagales</taxon>
        <taxon>Chitinophagaceae</taxon>
        <taxon>Ginsengibacter</taxon>
    </lineage>
</organism>
<dbReference type="SUPFAM" id="SSF46785">
    <property type="entry name" value="Winged helix' DNA-binding domain"/>
    <property type="match status" value="1"/>
</dbReference>
<dbReference type="EMBL" id="VYQF01000001">
    <property type="protein sequence ID" value="KAA9041644.1"/>
    <property type="molecule type" value="Genomic_DNA"/>
</dbReference>
<evidence type="ECO:0000259" key="5">
    <source>
        <dbReference type="PROSITE" id="PS50931"/>
    </source>
</evidence>
<evidence type="ECO:0000313" key="6">
    <source>
        <dbReference type="EMBL" id="KAA9041644.1"/>
    </source>
</evidence>
<keyword evidence="7" id="KW-1185">Reference proteome</keyword>